<feature type="compositionally biased region" description="Basic and acidic residues" evidence="1">
    <location>
        <begin position="111"/>
        <end position="123"/>
    </location>
</feature>
<evidence type="ECO:0000313" key="4">
    <source>
        <dbReference type="Proteomes" id="UP001152795"/>
    </source>
</evidence>
<feature type="region of interest" description="Disordered" evidence="1">
    <location>
        <begin position="237"/>
        <end position="260"/>
    </location>
</feature>
<evidence type="ECO:0000313" key="3">
    <source>
        <dbReference type="EMBL" id="CAB3990324.1"/>
    </source>
</evidence>
<protein>
    <submittedName>
        <fullName evidence="3">Uncharacterized protein</fullName>
    </submittedName>
</protein>
<proteinExistence type="predicted"/>
<dbReference type="EMBL" id="CACRXK020001641">
    <property type="protein sequence ID" value="CAB3990324.1"/>
    <property type="molecule type" value="Genomic_DNA"/>
</dbReference>
<dbReference type="AlphaFoldDB" id="A0A7D9HTA8"/>
<organism evidence="3 4">
    <name type="scientific">Paramuricea clavata</name>
    <name type="common">Red gorgonian</name>
    <name type="synonym">Violescent sea-whip</name>
    <dbReference type="NCBI Taxonomy" id="317549"/>
    <lineage>
        <taxon>Eukaryota</taxon>
        <taxon>Metazoa</taxon>
        <taxon>Cnidaria</taxon>
        <taxon>Anthozoa</taxon>
        <taxon>Octocorallia</taxon>
        <taxon>Malacalcyonacea</taxon>
        <taxon>Plexauridae</taxon>
        <taxon>Paramuricea</taxon>
    </lineage>
</organism>
<keyword evidence="2" id="KW-1133">Transmembrane helix</keyword>
<keyword evidence="2" id="KW-0812">Transmembrane</keyword>
<name>A0A7D9HTA8_PARCT</name>
<keyword evidence="2" id="KW-0472">Membrane</keyword>
<dbReference type="Proteomes" id="UP001152795">
    <property type="component" value="Unassembled WGS sequence"/>
</dbReference>
<reference evidence="3" key="1">
    <citation type="submission" date="2020-04" db="EMBL/GenBank/DDBJ databases">
        <authorList>
            <person name="Alioto T."/>
            <person name="Alioto T."/>
            <person name="Gomez Garrido J."/>
        </authorList>
    </citation>
    <scope>NUCLEOTIDE SEQUENCE</scope>
    <source>
        <strain evidence="3">A484AB</strain>
    </source>
</reference>
<accession>A0A7D9HTA8</accession>
<feature type="compositionally biased region" description="Polar residues" evidence="1">
    <location>
        <begin position="100"/>
        <end position="110"/>
    </location>
</feature>
<evidence type="ECO:0000256" key="1">
    <source>
        <dbReference type="SAM" id="MobiDB-lite"/>
    </source>
</evidence>
<feature type="transmembrane region" description="Helical" evidence="2">
    <location>
        <begin position="33"/>
        <end position="54"/>
    </location>
</feature>
<evidence type="ECO:0000256" key="2">
    <source>
        <dbReference type="SAM" id="Phobius"/>
    </source>
</evidence>
<gene>
    <name evidence="3" type="ORF">PACLA_8A048823</name>
</gene>
<keyword evidence="4" id="KW-1185">Reference proteome</keyword>
<feature type="region of interest" description="Disordered" evidence="1">
    <location>
        <begin position="98"/>
        <end position="151"/>
    </location>
</feature>
<sequence>MSEALAVQGGRVKIKGLTFENQIEGRTDDSSKIIITATIVAAGVFLSIVLNVLLVKYKRQNKRRASKLSTPDNFPLEILPQSLPVDEEPLYETIAEFYDNASTSGNNSKDQSSEGRASDHEVVGEPSNAHKFSGHTELNKRPDTLKTGVTGDGDYQAFLKEGDEYVIPVPEEAQHETPGQNETYEEPKLSPENHIYTELDVNRVHGRNTTEDGTYQKLVKQDSDYVIPAHERRESYQDIKMGRSLPDNTELDLSKRETEV</sequence>
<comment type="caution">
    <text evidence="3">The sequence shown here is derived from an EMBL/GenBank/DDBJ whole genome shotgun (WGS) entry which is preliminary data.</text>
</comment>